<feature type="domain" description="MYND-type" evidence="5">
    <location>
        <begin position="54"/>
        <end position="91"/>
    </location>
</feature>
<dbReference type="InterPro" id="IPR002893">
    <property type="entry name" value="Znf_MYND"/>
</dbReference>
<evidence type="ECO:0000256" key="1">
    <source>
        <dbReference type="ARBA" id="ARBA00022723"/>
    </source>
</evidence>
<dbReference type="Gene3D" id="6.10.140.2220">
    <property type="match status" value="1"/>
</dbReference>
<dbReference type="Pfam" id="PF01753">
    <property type="entry name" value="zf-MYND"/>
    <property type="match status" value="1"/>
</dbReference>
<dbReference type="PROSITE" id="PS50865">
    <property type="entry name" value="ZF_MYND_2"/>
    <property type="match status" value="1"/>
</dbReference>
<gene>
    <name evidence="6" type="ORF">MNOR_LOCUS24861</name>
</gene>
<evidence type="ECO:0000259" key="5">
    <source>
        <dbReference type="PROSITE" id="PS50865"/>
    </source>
</evidence>
<keyword evidence="7" id="KW-1185">Reference proteome</keyword>
<keyword evidence="3" id="KW-0862">Zinc</keyword>
<dbReference type="GO" id="GO:0008270">
    <property type="term" value="F:zinc ion binding"/>
    <property type="evidence" value="ECO:0007669"/>
    <property type="project" value="UniProtKB-KW"/>
</dbReference>
<proteinExistence type="predicted"/>
<organism evidence="6 7">
    <name type="scientific">Meganyctiphanes norvegica</name>
    <name type="common">Northern krill</name>
    <name type="synonym">Thysanopoda norvegica</name>
    <dbReference type="NCBI Taxonomy" id="48144"/>
    <lineage>
        <taxon>Eukaryota</taxon>
        <taxon>Metazoa</taxon>
        <taxon>Ecdysozoa</taxon>
        <taxon>Arthropoda</taxon>
        <taxon>Crustacea</taxon>
        <taxon>Multicrustacea</taxon>
        <taxon>Malacostraca</taxon>
        <taxon>Eumalacostraca</taxon>
        <taxon>Eucarida</taxon>
        <taxon>Euphausiacea</taxon>
        <taxon>Euphausiidae</taxon>
        <taxon>Meganyctiphanes</taxon>
    </lineage>
</organism>
<dbReference type="EMBL" id="CAXKWB010023155">
    <property type="protein sequence ID" value="CAL4124903.1"/>
    <property type="molecule type" value="Genomic_DNA"/>
</dbReference>
<comment type="caution">
    <text evidence="6">The sequence shown here is derived from an EMBL/GenBank/DDBJ whole genome shotgun (WGS) entry which is preliminary data.</text>
</comment>
<sequence>MAPLTRSIYYELPELQLEAPRVERKDIQASSYPIALANPEVPRLVKYKSKSGTCSSCNTTCTKSCADCRGMVFYCNDECQTSHWPKHKEMCQDLKDQHDCEVMFSTYIKWGSASFLGINYLFP</sequence>
<protein>
    <recommendedName>
        <fullName evidence="5">MYND-type domain-containing protein</fullName>
    </recommendedName>
</protein>
<dbReference type="SUPFAM" id="SSF144232">
    <property type="entry name" value="HIT/MYND zinc finger-like"/>
    <property type="match status" value="1"/>
</dbReference>
<evidence type="ECO:0000256" key="2">
    <source>
        <dbReference type="ARBA" id="ARBA00022771"/>
    </source>
</evidence>
<evidence type="ECO:0000256" key="4">
    <source>
        <dbReference type="PROSITE-ProRule" id="PRU00134"/>
    </source>
</evidence>
<evidence type="ECO:0000256" key="3">
    <source>
        <dbReference type="ARBA" id="ARBA00022833"/>
    </source>
</evidence>
<dbReference type="Proteomes" id="UP001497623">
    <property type="component" value="Unassembled WGS sequence"/>
</dbReference>
<evidence type="ECO:0000313" key="6">
    <source>
        <dbReference type="EMBL" id="CAL4124903.1"/>
    </source>
</evidence>
<name>A0AAV2RGA6_MEGNR</name>
<keyword evidence="2 4" id="KW-0863">Zinc-finger</keyword>
<dbReference type="AlphaFoldDB" id="A0AAV2RGA6"/>
<keyword evidence="1" id="KW-0479">Metal-binding</keyword>
<reference evidence="6 7" key="1">
    <citation type="submission" date="2024-05" db="EMBL/GenBank/DDBJ databases">
        <authorList>
            <person name="Wallberg A."/>
        </authorList>
    </citation>
    <scope>NUCLEOTIDE SEQUENCE [LARGE SCALE GENOMIC DNA]</scope>
</reference>
<evidence type="ECO:0000313" key="7">
    <source>
        <dbReference type="Proteomes" id="UP001497623"/>
    </source>
</evidence>
<accession>A0AAV2RGA6</accession>